<dbReference type="EMBL" id="JAUNZN010000002">
    <property type="protein sequence ID" value="KAK4826870.1"/>
    <property type="molecule type" value="Genomic_DNA"/>
</dbReference>
<organism evidence="1 2">
    <name type="scientific">Mycteria americana</name>
    <name type="common">Wood stork</name>
    <dbReference type="NCBI Taxonomy" id="33587"/>
    <lineage>
        <taxon>Eukaryota</taxon>
        <taxon>Metazoa</taxon>
        <taxon>Chordata</taxon>
        <taxon>Craniata</taxon>
        <taxon>Vertebrata</taxon>
        <taxon>Euteleostomi</taxon>
        <taxon>Archelosauria</taxon>
        <taxon>Archosauria</taxon>
        <taxon>Dinosauria</taxon>
        <taxon>Saurischia</taxon>
        <taxon>Theropoda</taxon>
        <taxon>Coelurosauria</taxon>
        <taxon>Aves</taxon>
        <taxon>Neognathae</taxon>
        <taxon>Neoaves</taxon>
        <taxon>Aequornithes</taxon>
        <taxon>Ciconiiformes</taxon>
        <taxon>Ciconiidae</taxon>
        <taxon>Mycteria</taxon>
    </lineage>
</organism>
<feature type="non-terminal residue" evidence="1">
    <location>
        <position position="214"/>
    </location>
</feature>
<gene>
    <name evidence="1" type="ORF">QYF61_011989</name>
</gene>
<evidence type="ECO:0000313" key="1">
    <source>
        <dbReference type="EMBL" id="KAK4826870.1"/>
    </source>
</evidence>
<dbReference type="Proteomes" id="UP001333110">
    <property type="component" value="Unassembled WGS sequence"/>
</dbReference>
<accession>A0AAN7P6T1</accession>
<dbReference type="AlphaFoldDB" id="A0AAN7P6T1"/>
<name>A0AAN7P6T1_MYCAM</name>
<comment type="caution">
    <text evidence="1">The sequence shown here is derived from an EMBL/GenBank/DDBJ whole genome shotgun (WGS) entry which is preliminary data.</text>
</comment>
<proteinExistence type="predicted"/>
<reference evidence="1 2" key="1">
    <citation type="journal article" date="2023" name="J. Hered.">
        <title>Chromosome-level genome of the wood stork (Mycteria americana) provides insight into avian chromosome evolution.</title>
        <authorList>
            <person name="Flamio R. Jr."/>
            <person name="Ramstad K.M."/>
        </authorList>
    </citation>
    <scope>NUCLEOTIDE SEQUENCE [LARGE SCALE GENOMIC DNA]</scope>
    <source>
        <strain evidence="1">JAX WOST 10</strain>
    </source>
</reference>
<keyword evidence="2" id="KW-1185">Reference proteome</keyword>
<protein>
    <submittedName>
        <fullName evidence="1">Uncharacterized protein</fullName>
    </submittedName>
</protein>
<evidence type="ECO:0000313" key="2">
    <source>
        <dbReference type="Proteomes" id="UP001333110"/>
    </source>
</evidence>
<sequence>MALMMICSISFPSTEPYNYLKGGCSEVGVGLFFQVTSDRTRGNGLKLCQGRFRLGIRKNFFTERVVKHWNRLPRQVVESPSLEELKKCVNMALWDICCDQQSEFQLEASHQWCTPGINTGSTLFNIFIYDLDGGAECILSKFENRDLDRLEKCTNRKCMKFSTGKCKVLLLGRNNPMHQYWLGTCKAALYQLLGRKLTLSQLKPGQEFNLELTK</sequence>